<protein>
    <submittedName>
        <fullName evidence="6">RB1-inducible coiled-coil protein 1</fullName>
    </submittedName>
</protein>
<name>A0A2S2N8N6_SCHGA</name>
<evidence type="ECO:0000313" key="6">
    <source>
        <dbReference type="EMBL" id="MBY13593.1"/>
    </source>
</evidence>
<organism evidence="6">
    <name type="scientific">Schizaphis graminum</name>
    <name type="common">Green bug aphid</name>
    <dbReference type="NCBI Taxonomy" id="13262"/>
    <lineage>
        <taxon>Eukaryota</taxon>
        <taxon>Metazoa</taxon>
        <taxon>Ecdysozoa</taxon>
        <taxon>Arthropoda</taxon>
        <taxon>Hexapoda</taxon>
        <taxon>Insecta</taxon>
        <taxon>Pterygota</taxon>
        <taxon>Neoptera</taxon>
        <taxon>Paraneoptera</taxon>
        <taxon>Hemiptera</taxon>
        <taxon>Sternorrhyncha</taxon>
        <taxon>Aphidomorpha</taxon>
        <taxon>Aphidoidea</taxon>
        <taxon>Aphididae</taxon>
        <taxon>Aphidini</taxon>
        <taxon>Schizaphis</taxon>
    </lineage>
</organism>
<feature type="domain" description="Autophagy-related protein 11 C-terminal" evidence="5">
    <location>
        <begin position="212"/>
        <end position="312"/>
    </location>
</feature>
<dbReference type="AlphaFoldDB" id="A0A2S2N8N6"/>
<dbReference type="GO" id="GO:0060090">
    <property type="term" value="F:molecular adaptor activity"/>
    <property type="evidence" value="ECO:0007669"/>
    <property type="project" value="TreeGrafter"/>
</dbReference>
<dbReference type="GO" id="GO:0019901">
    <property type="term" value="F:protein kinase binding"/>
    <property type="evidence" value="ECO:0007669"/>
    <property type="project" value="TreeGrafter"/>
</dbReference>
<dbReference type="Pfam" id="PF10377">
    <property type="entry name" value="ATG11"/>
    <property type="match status" value="1"/>
</dbReference>
<dbReference type="GO" id="GO:0034045">
    <property type="term" value="C:phagophore assembly site membrane"/>
    <property type="evidence" value="ECO:0007669"/>
    <property type="project" value="TreeGrafter"/>
</dbReference>
<reference evidence="6" key="1">
    <citation type="submission" date="2018-04" db="EMBL/GenBank/DDBJ databases">
        <title>Transcriptome of Schizaphis graminum biotype I.</title>
        <authorList>
            <person name="Scully E.D."/>
            <person name="Geib S.M."/>
            <person name="Palmer N.A."/>
            <person name="Koch K."/>
            <person name="Bradshaw J."/>
            <person name="Heng-Moss T."/>
            <person name="Sarath G."/>
        </authorList>
    </citation>
    <scope>NUCLEOTIDE SEQUENCE</scope>
</reference>
<dbReference type="PANTHER" id="PTHR13222:SF1">
    <property type="entry name" value="RB1-INDUCIBLE COILED-COIL PROTEIN 1"/>
    <property type="match status" value="1"/>
</dbReference>
<dbReference type="InterPro" id="IPR040040">
    <property type="entry name" value="ATG11"/>
</dbReference>
<dbReference type="GO" id="GO:0061723">
    <property type="term" value="P:glycophagy"/>
    <property type="evidence" value="ECO:0007669"/>
    <property type="project" value="TreeGrafter"/>
</dbReference>
<dbReference type="GO" id="GO:0000045">
    <property type="term" value="P:autophagosome assembly"/>
    <property type="evidence" value="ECO:0007669"/>
    <property type="project" value="InterPro"/>
</dbReference>
<feature type="region of interest" description="Disordered" evidence="4">
    <location>
        <begin position="318"/>
        <end position="337"/>
    </location>
</feature>
<dbReference type="EMBL" id="GGMR01000974">
    <property type="protein sequence ID" value="MBY13593.1"/>
    <property type="molecule type" value="Transcribed_RNA"/>
</dbReference>
<dbReference type="PANTHER" id="PTHR13222">
    <property type="entry name" value="RB1-INDUCIBLE COILED-COIL"/>
    <property type="match status" value="1"/>
</dbReference>
<evidence type="ECO:0000256" key="3">
    <source>
        <dbReference type="SAM" id="Coils"/>
    </source>
</evidence>
<dbReference type="GO" id="GO:0061709">
    <property type="term" value="P:reticulophagy"/>
    <property type="evidence" value="ECO:0007669"/>
    <property type="project" value="TreeGrafter"/>
</dbReference>
<dbReference type="GO" id="GO:0034727">
    <property type="term" value="P:piecemeal microautophagy of the nucleus"/>
    <property type="evidence" value="ECO:0007669"/>
    <property type="project" value="TreeGrafter"/>
</dbReference>
<keyword evidence="1" id="KW-0072">Autophagy</keyword>
<sequence length="337" mass="39520">MRLRINELESLVELHIKNEEHERQLRLRVENERDEWMQQELEDARKEITNQLTMSHKKELEMMHVRFKLVTQAANMERSSSEQSLEKNKRYDVIELVNHEAMMAQLKEDLLLEKEQAIQEERKQCEQKLAQERQGKCDEKKDDQVICLWGDSKKNTDDKNKSFKNFRERSSNDLRLSTYVSKPRSNSIAVPEWDIDSSSASSSVFVELSKSSSSESDEGKLSVSSCNVGDYVLVVWDSTYRNYRVYQENKKNLVFLHPDSIDNLFLKIGSDEIPKLQHFSAEVIQKEYCQAVKEDNKYKVKKGLKFYRVKIQLHKGPNHRREISTSDSSSVSVTYVQ</sequence>
<dbReference type="GO" id="GO:0034517">
    <property type="term" value="P:ribophagy"/>
    <property type="evidence" value="ECO:0007669"/>
    <property type="project" value="TreeGrafter"/>
</dbReference>
<gene>
    <name evidence="6" type="primary">Rb1cc1</name>
    <name evidence="6" type="ORF">g.60218</name>
</gene>
<evidence type="ECO:0000256" key="2">
    <source>
        <dbReference type="ARBA" id="ARBA00023054"/>
    </source>
</evidence>
<accession>A0A2S2N8N6</accession>
<feature type="coiled-coil region" evidence="3">
    <location>
        <begin position="96"/>
        <end position="135"/>
    </location>
</feature>
<evidence type="ECO:0000259" key="5">
    <source>
        <dbReference type="Pfam" id="PF10377"/>
    </source>
</evidence>
<evidence type="ECO:0000256" key="4">
    <source>
        <dbReference type="SAM" id="MobiDB-lite"/>
    </source>
</evidence>
<dbReference type="InterPro" id="IPR019460">
    <property type="entry name" value="Atg11_C"/>
</dbReference>
<dbReference type="GO" id="GO:1990316">
    <property type="term" value="C:Atg1/ULK1 kinase complex"/>
    <property type="evidence" value="ECO:0007669"/>
    <property type="project" value="TreeGrafter"/>
</dbReference>
<dbReference type="GO" id="GO:0000422">
    <property type="term" value="P:autophagy of mitochondrion"/>
    <property type="evidence" value="ECO:0007669"/>
    <property type="project" value="TreeGrafter"/>
</dbReference>
<evidence type="ECO:0000256" key="1">
    <source>
        <dbReference type="ARBA" id="ARBA00023006"/>
    </source>
</evidence>
<feature type="compositionally biased region" description="Low complexity" evidence="4">
    <location>
        <begin position="325"/>
        <end position="337"/>
    </location>
</feature>
<proteinExistence type="predicted"/>
<keyword evidence="2 3" id="KW-0175">Coiled coil</keyword>